<dbReference type="InterPro" id="IPR015421">
    <property type="entry name" value="PyrdxlP-dep_Trfase_major"/>
</dbReference>
<dbReference type="GO" id="GO:0008453">
    <property type="term" value="F:alanine-glyoxylate transaminase activity"/>
    <property type="evidence" value="ECO:0007669"/>
    <property type="project" value="TreeGrafter"/>
</dbReference>
<reference evidence="7 8" key="1">
    <citation type="submission" date="2019-07" db="EMBL/GenBank/DDBJ databases">
        <title>Whole genome shotgun sequence of Segetibacter aerophilus NBRC 106135.</title>
        <authorList>
            <person name="Hosoyama A."/>
            <person name="Uohara A."/>
            <person name="Ohji S."/>
            <person name="Ichikawa N."/>
        </authorList>
    </citation>
    <scope>NUCLEOTIDE SEQUENCE [LARGE SCALE GENOMIC DNA]</scope>
    <source>
        <strain evidence="7 8">NBRC 106135</strain>
    </source>
</reference>
<keyword evidence="8" id="KW-1185">Reference proteome</keyword>
<evidence type="ECO:0000256" key="1">
    <source>
        <dbReference type="ARBA" id="ARBA00001933"/>
    </source>
</evidence>
<dbReference type="InterPro" id="IPR024169">
    <property type="entry name" value="SP_NH2Trfase/AEP_transaminase"/>
</dbReference>
<dbReference type="EMBL" id="BJYT01000001">
    <property type="protein sequence ID" value="GEO07885.1"/>
    <property type="molecule type" value="Genomic_DNA"/>
</dbReference>
<protein>
    <recommendedName>
        <fullName evidence="6">Aminotransferase class V domain-containing protein</fullName>
    </recommendedName>
</protein>
<name>A0A512B7E8_9BACT</name>
<gene>
    <name evidence="7" type="ORF">SAE01_03810</name>
</gene>
<proteinExistence type="inferred from homology"/>
<evidence type="ECO:0000256" key="5">
    <source>
        <dbReference type="PIRSR" id="PIRSR000524-50"/>
    </source>
</evidence>
<dbReference type="Pfam" id="PF00266">
    <property type="entry name" value="Aminotran_5"/>
    <property type="match status" value="1"/>
</dbReference>
<sequence>MNSQTVNVSTGPVQISKQVQKAFAASPISHRSKEFRHLYNDSTEFLCERFNAQKTYLLSGSGTVANEAMIWQIKLLGGKGLILSNGEFGERLIRQASRASLQFIEYALAWGEVFELQTLENEIEKNKIEWILFCHCETSTGVLNDFDSITEICVRNNCRCFVDCMSTIGTVPLDLSRVAMATASSGKGLASIPGLAIIFCNNTVVSSEQIPVYFDLGMYDKKDGIPFTLSSNLLKALQISARQKLQSNQFELIDEYAGSCFDLLKEKCLLSFNESRSKVFTVVQPGNTSTDLVVGLRQKNIIVSHESEYLKLRKWFQLAFFGYYKEVQLDRVFKTLQKVLNCPI</sequence>
<evidence type="ECO:0000256" key="2">
    <source>
        <dbReference type="ARBA" id="ARBA00009236"/>
    </source>
</evidence>
<dbReference type="InterPro" id="IPR000192">
    <property type="entry name" value="Aminotrans_V_dom"/>
</dbReference>
<dbReference type="PANTHER" id="PTHR21152">
    <property type="entry name" value="AMINOTRANSFERASE CLASS V"/>
    <property type="match status" value="1"/>
</dbReference>
<dbReference type="Gene3D" id="3.90.1150.10">
    <property type="entry name" value="Aspartate Aminotransferase, domain 1"/>
    <property type="match status" value="1"/>
</dbReference>
<dbReference type="PIRSF" id="PIRSF000524">
    <property type="entry name" value="SPT"/>
    <property type="match status" value="1"/>
</dbReference>
<comment type="caution">
    <text evidence="7">The sequence shown here is derived from an EMBL/GenBank/DDBJ whole genome shotgun (WGS) entry which is preliminary data.</text>
</comment>
<keyword evidence="3 5" id="KW-0663">Pyridoxal phosphate</keyword>
<dbReference type="OrthoDB" id="389074at2"/>
<accession>A0A512B7E8</accession>
<evidence type="ECO:0000313" key="7">
    <source>
        <dbReference type="EMBL" id="GEO07885.1"/>
    </source>
</evidence>
<dbReference type="Gene3D" id="3.40.640.10">
    <property type="entry name" value="Type I PLP-dependent aspartate aminotransferase-like (Major domain)"/>
    <property type="match status" value="1"/>
</dbReference>
<evidence type="ECO:0000313" key="8">
    <source>
        <dbReference type="Proteomes" id="UP000321513"/>
    </source>
</evidence>
<comment type="cofactor">
    <cofactor evidence="1 5">
        <name>pyridoxal 5'-phosphate</name>
        <dbReference type="ChEBI" id="CHEBI:597326"/>
    </cofactor>
</comment>
<dbReference type="Proteomes" id="UP000321513">
    <property type="component" value="Unassembled WGS sequence"/>
</dbReference>
<comment type="similarity">
    <text evidence="2">Belongs to the class-V pyridoxal-phosphate-dependent aminotransferase family.</text>
</comment>
<evidence type="ECO:0000256" key="4">
    <source>
        <dbReference type="PIRSR" id="PIRSR000524-1"/>
    </source>
</evidence>
<dbReference type="RefSeq" id="WP_147201835.1">
    <property type="nucleotide sequence ID" value="NZ_BJYT01000001.1"/>
</dbReference>
<dbReference type="PANTHER" id="PTHR21152:SF40">
    <property type="entry name" value="ALANINE--GLYOXYLATE AMINOTRANSFERASE"/>
    <property type="match status" value="1"/>
</dbReference>
<feature type="modified residue" description="N6-(pyridoxal phosphate)lysine" evidence="5">
    <location>
        <position position="187"/>
    </location>
</feature>
<dbReference type="GO" id="GO:0019265">
    <property type="term" value="P:glycine biosynthetic process, by transamination of glyoxylate"/>
    <property type="evidence" value="ECO:0007669"/>
    <property type="project" value="TreeGrafter"/>
</dbReference>
<organism evidence="7 8">
    <name type="scientific">Segetibacter aerophilus</name>
    <dbReference type="NCBI Taxonomy" id="670293"/>
    <lineage>
        <taxon>Bacteria</taxon>
        <taxon>Pseudomonadati</taxon>
        <taxon>Bacteroidota</taxon>
        <taxon>Chitinophagia</taxon>
        <taxon>Chitinophagales</taxon>
        <taxon>Chitinophagaceae</taxon>
        <taxon>Segetibacter</taxon>
    </lineage>
</organism>
<feature type="domain" description="Aminotransferase class V" evidence="6">
    <location>
        <begin position="24"/>
        <end position="205"/>
    </location>
</feature>
<evidence type="ECO:0000259" key="6">
    <source>
        <dbReference type="Pfam" id="PF00266"/>
    </source>
</evidence>
<dbReference type="InterPro" id="IPR015422">
    <property type="entry name" value="PyrdxlP-dep_Trfase_small"/>
</dbReference>
<feature type="binding site" evidence="4">
    <location>
        <position position="317"/>
    </location>
    <ligand>
        <name>substrate</name>
    </ligand>
</feature>
<dbReference type="GO" id="GO:0004760">
    <property type="term" value="F:L-serine-pyruvate transaminase activity"/>
    <property type="evidence" value="ECO:0007669"/>
    <property type="project" value="TreeGrafter"/>
</dbReference>
<dbReference type="AlphaFoldDB" id="A0A512B7E8"/>
<dbReference type="InterPro" id="IPR015424">
    <property type="entry name" value="PyrdxlP-dep_Trfase"/>
</dbReference>
<dbReference type="SUPFAM" id="SSF53383">
    <property type="entry name" value="PLP-dependent transferases"/>
    <property type="match status" value="1"/>
</dbReference>
<evidence type="ECO:0000256" key="3">
    <source>
        <dbReference type="ARBA" id="ARBA00022898"/>
    </source>
</evidence>